<dbReference type="PANTHER" id="PTHR43877">
    <property type="entry name" value="AMINOALKYLPHOSPHONATE N-ACETYLTRANSFERASE-RELATED-RELATED"/>
    <property type="match status" value="1"/>
</dbReference>
<reference evidence="5" key="1">
    <citation type="submission" date="2016-10" db="EMBL/GenBank/DDBJ databases">
        <authorList>
            <person name="Varghese N."/>
            <person name="Submissions S."/>
        </authorList>
    </citation>
    <scope>NUCLEOTIDE SEQUENCE [LARGE SCALE GENOMIC DNA]</scope>
    <source>
        <strain evidence="5">DSM 19181</strain>
    </source>
</reference>
<proteinExistence type="predicted"/>
<name>A0A1G8ZFZ8_9LACT</name>
<dbReference type="CDD" id="cd04301">
    <property type="entry name" value="NAT_SF"/>
    <property type="match status" value="1"/>
</dbReference>
<dbReference type="NCBIfam" id="TIGR01575">
    <property type="entry name" value="rimI"/>
    <property type="match status" value="1"/>
</dbReference>
<evidence type="ECO:0000259" key="3">
    <source>
        <dbReference type="PROSITE" id="PS51186"/>
    </source>
</evidence>
<dbReference type="GO" id="GO:0008080">
    <property type="term" value="F:N-acetyltransferase activity"/>
    <property type="evidence" value="ECO:0007669"/>
    <property type="project" value="InterPro"/>
</dbReference>
<accession>A0A1G8ZFZ8</accession>
<evidence type="ECO:0000313" key="4">
    <source>
        <dbReference type="EMBL" id="SDK13947.1"/>
    </source>
</evidence>
<keyword evidence="5" id="KW-1185">Reference proteome</keyword>
<dbReference type="InterPro" id="IPR006464">
    <property type="entry name" value="AcTrfase_RimI/Ard1"/>
</dbReference>
<dbReference type="Gene3D" id="3.40.630.30">
    <property type="match status" value="1"/>
</dbReference>
<evidence type="ECO:0000256" key="2">
    <source>
        <dbReference type="ARBA" id="ARBA00023315"/>
    </source>
</evidence>
<evidence type="ECO:0000256" key="1">
    <source>
        <dbReference type="ARBA" id="ARBA00022679"/>
    </source>
</evidence>
<dbReference type="STRING" id="426701.SAMN04488098_101434"/>
<sequence length="161" mass="18934">MKNRKVRVRLYQPDEELGHDFYRLAEEAFAHGSPWTEEEYEQTVTRSDLTFFIAEIEEQPVGYVGGKIILDEAEVYSIAVEPAFQNQRVASQLIEAYKTHCRANGVKILFLEVRESNFTARNFYVAHQFKEISRRKGYYNEPEEDAIIMICDIRKKEKDDE</sequence>
<dbReference type="AlphaFoldDB" id="A0A1G8ZFZ8"/>
<evidence type="ECO:0000313" key="5">
    <source>
        <dbReference type="Proteomes" id="UP000199433"/>
    </source>
</evidence>
<dbReference type="OrthoDB" id="9794566at2"/>
<dbReference type="Pfam" id="PF00583">
    <property type="entry name" value="Acetyltransf_1"/>
    <property type="match status" value="1"/>
</dbReference>
<dbReference type="RefSeq" id="WP_091266212.1">
    <property type="nucleotide sequence ID" value="NZ_FNFK01000014.1"/>
</dbReference>
<protein>
    <submittedName>
        <fullName evidence="4">Ribosomal-protein-alanine N-acetyltransferase</fullName>
    </submittedName>
</protein>
<dbReference type="InterPro" id="IPR016181">
    <property type="entry name" value="Acyl_CoA_acyltransferase"/>
</dbReference>
<dbReference type="SUPFAM" id="SSF55729">
    <property type="entry name" value="Acyl-CoA N-acyltransferases (Nat)"/>
    <property type="match status" value="1"/>
</dbReference>
<dbReference type="InterPro" id="IPR000182">
    <property type="entry name" value="GNAT_dom"/>
</dbReference>
<keyword evidence="2" id="KW-0012">Acyltransferase</keyword>
<dbReference type="InterPro" id="IPR050832">
    <property type="entry name" value="Bact_Acetyltransf"/>
</dbReference>
<keyword evidence="1 4" id="KW-0808">Transferase</keyword>
<dbReference type="Proteomes" id="UP000199433">
    <property type="component" value="Unassembled WGS sequence"/>
</dbReference>
<dbReference type="PROSITE" id="PS51186">
    <property type="entry name" value="GNAT"/>
    <property type="match status" value="1"/>
</dbReference>
<organism evidence="4 5">
    <name type="scientific">Alkalibacterium thalassium</name>
    <dbReference type="NCBI Taxonomy" id="426701"/>
    <lineage>
        <taxon>Bacteria</taxon>
        <taxon>Bacillati</taxon>
        <taxon>Bacillota</taxon>
        <taxon>Bacilli</taxon>
        <taxon>Lactobacillales</taxon>
        <taxon>Carnobacteriaceae</taxon>
        <taxon>Alkalibacterium</taxon>
    </lineage>
</organism>
<feature type="domain" description="N-acetyltransferase" evidence="3">
    <location>
        <begin position="6"/>
        <end position="154"/>
    </location>
</feature>
<dbReference type="PANTHER" id="PTHR43877:SF2">
    <property type="entry name" value="AMINOALKYLPHOSPHONATE N-ACETYLTRANSFERASE-RELATED"/>
    <property type="match status" value="1"/>
</dbReference>
<gene>
    <name evidence="4" type="ORF">SAMN04488098_101434</name>
</gene>
<dbReference type="EMBL" id="FNFK01000014">
    <property type="protein sequence ID" value="SDK13947.1"/>
    <property type="molecule type" value="Genomic_DNA"/>
</dbReference>